<dbReference type="EMBL" id="CH479324">
    <property type="protein sequence ID" value="EDW26674.1"/>
    <property type="molecule type" value="Genomic_DNA"/>
</dbReference>
<name>B4HCG0_DROPE</name>
<dbReference type="HOGENOM" id="CLU_2560700_0_0_1"/>
<dbReference type="AlphaFoldDB" id="B4HCG0"/>
<dbReference type="Proteomes" id="UP000008744">
    <property type="component" value="Unassembled WGS sequence"/>
</dbReference>
<organism evidence="2">
    <name type="scientific">Drosophila persimilis</name>
    <name type="common">Fruit fly</name>
    <dbReference type="NCBI Taxonomy" id="7234"/>
    <lineage>
        <taxon>Eukaryota</taxon>
        <taxon>Metazoa</taxon>
        <taxon>Ecdysozoa</taxon>
        <taxon>Arthropoda</taxon>
        <taxon>Hexapoda</taxon>
        <taxon>Insecta</taxon>
        <taxon>Pterygota</taxon>
        <taxon>Neoptera</taxon>
        <taxon>Endopterygota</taxon>
        <taxon>Diptera</taxon>
        <taxon>Brachycera</taxon>
        <taxon>Muscomorpha</taxon>
        <taxon>Ephydroidea</taxon>
        <taxon>Drosophilidae</taxon>
        <taxon>Drosophila</taxon>
        <taxon>Sophophora</taxon>
    </lineage>
</organism>
<accession>B4HCG0</accession>
<reference evidence="1 2" key="1">
    <citation type="journal article" date="2007" name="Nature">
        <title>Evolution of genes and genomes on the Drosophila phylogeny.</title>
        <authorList>
            <consortium name="Drosophila 12 Genomes Consortium"/>
            <person name="Clark A.G."/>
            <person name="Eisen M.B."/>
            <person name="Smith D.R."/>
            <person name="Bergman C.M."/>
            <person name="Oliver B."/>
            <person name="Markow T.A."/>
            <person name="Kaufman T.C."/>
            <person name="Kellis M."/>
            <person name="Gelbart W."/>
            <person name="Iyer V.N."/>
            <person name="Pollard D.A."/>
            <person name="Sackton T.B."/>
            <person name="Larracuente A.M."/>
            <person name="Singh N.D."/>
            <person name="Abad J.P."/>
            <person name="Abt D.N."/>
            <person name="Adryan B."/>
            <person name="Aguade M."/>
            <person name="Akashi H."/>
            <person name="Anderson W.W."/>
            <person name="Aquadro C.F."/>
            <person name="Ardell D.H."/>
            <person name="Arguello R."/>
            <person name="Artieri C.G."/>
            <person name="Barbash D.A."/>
            <person name="Barker D."/>
            <person name="Barsanti P."/>
            <person name="Batterham P."/>
            <person name="Batzoglou S."/>
            <person name="Begun D."/>
            <person name="Bhutkar A."/>
            <person name="Blanco E."/>
            <person name="Bosak S.A."/>
            <person name="Bradley R.K."/>
            <person name="Brand A.D."/>
            <person name="Brent M.R."/>
            <person name="Brooks A.N."/>
            <person name="Brown R.H."/>
            <person name="Butlin R.K."/>
            <person name="Caggese C."/>
            <person name="Calvi B.R."/>
            <person name="Bernardo de Carvalho A."/>
            <person name="Caspi A."/>
            <person name="Castrezana S."/>
            <person name="Celniker S.E."/>
            <person name="Chang J.L."/>
            <person name="Chapple C."/>
            <person name="Chatterji S."/>
            <person name="Chinwalla A."/>
            <person name="Civetta A."/>
            <person name="Clifton S.W."/>
            <person name="Comeron J.M."/>
            <person name="Costello J.C."/>
            <person name="Coyne J.A."/>
            <person name="Daub J."/>
            <person name="David R.G."/>
            <person name="Delcher A.L."/>
            <person name="Delehaunty K."/>
            <person name="Do C.B."/>
            <person name="Ebling H."/>
            <person name="Edwards K."/>
            <person name="Eickbush T."/>
            <person name="Evans J.D."/>
            <person name="Filipski A."/>
            <person name="Findeiss S."/>
            <person name="Freyhult E."/>
            <person name="Fulton L."/>
            <person name="Fulton R."/>
            <person name="Garcia A.C."/>
            <person name="Gardiner A."/>
            <person name="Garfield D.A."/>
            <person name="Garvin B.E."/>
            <person name="Gibson G."/>
            <person name="Gilbert D."/>
            <person name="Gnerre S."/>
            <person name="Godfrey J."/>
            <person name="Good R."/>
            <person name="Gotea V."/>
            <person name="Gravely B."/>
            <person name="Greenberg A.J."/>
            <person name="Griffiths-Jones S."/>
            <person name="Gross S."/>
            <person name="Guigo R."/>
            <person name="Gustafson E.A."/>
            <person name="Haerty W."/>
            <person name="Hahn M.W."/>
            <person name="Halligan D.L."/>
            <person name="Halpern A.L."/>
            <person name="Halter G.M."/>
            <person name="Han M.V."/>
            <person name="Heger A."/>
            <person name="Hillier L."/>
            <person name="Hinrichs A.S."/>
            <person name="Holmes I."/>
            <person name="Hoskins R.A."/>
            <person name="Hubisz M.J."/>
            <person name="Hultmark D."/>
            <person name="Huntley M.A."/>
            <person name="Jaffe D.B."/>
            <person name="Jagadeeshan S."/>
            <person name="Jeck W.R."/>
            <person name="Johnson J."/>
            <person name="Jones C.D."/>
            <person name="Jordan W.C."/>
            <person name="Karpen G.H."/>
            <person name="Kataoka E."/>
            <person name="Keightley P.D."/>
            <person name="Kheradpour P."/>
            <person name="Kirkness E.F."/>
            <person name="Koerich L.B."/>
            <person name="Kristiansen K."/>
            <person name="Kudrna D."/>
            <person name="Kulathinal R.J."/>
            <person name="Kumar S."/>
            <person name="Kwok R."/>
            <person name="Lander E."/>
            <person name="Langley C.H."/>
            <person name="Lapoint R."/>
            <person name="Lazzaro B.P."/>
            <person name="Lee S.J."/>
            <person name="Levesque L."/>
            <person name="Li R."/>
            <person name="Lin C.F."/>
            <person name="Lin M.F."/>
            <person name="Lindblad-Toh K."/>
            <person name="Llopart A."/>
            <person name="Long M."/>
            <person name="Low L."/>
            <person name="Lozovsky E."/>
            <person name="Lu J."/>
            <person name="Luo M."/>
            <person name="Machado C.A."/>
            <person name="Makalowski W."/>
            <person name="Marzo M."/>
            <person name="Matsuda M."/>
            <person name="Matzkin L."/>
            <person name="McAllister B."/>
            <person name="McBride C.S."/>
            <person name="McKernan B."/>
            <person name="McKernan K."/>
            <person name="Mendez-Lago M."/>
            <person name="Minx P."/>
            <person name="Mollenhauer M.U."/>
            <person name="Montooth K."/>
            <person name="Mount S.M."/>
            <person name="Mu X."/>
            <person name="Myers E."/>
            <person name="Negre B."/>
            <person name="Newfeld S."/>
            <person name="Nielsen R."/>
            <person name="Noor M.A."/>
            <person name="O'Grady P."/>
            <person name="Pachter L."/>
            <person name="Papaceit M."/>
            <person name="Parisi M.J."/>
            <person name="Parisi M."/>
            <person name="Parts L."/>
            <person name="Pedersen J.S."/>
            <person name="Pesole G."/>
            <person name="Phillippy A.M."/>
            <person name="Ponting C.P."/>
            <person name="Pop M."/>
            <person name="Porcelli D."/>
            <person name="Powell J.R."/>
            <person name="Prohaska S."/>
            <person name="Pruitt K."/>
            <person name="Puig M."/>
            <person name="Quesneville H."/>
            <person name="Ram K.R."/>
            <person name="Rand D."/>
            <person name="Rasmussen M.D."/>
            <person name="Reed L.K."/>
            <person name="Reenan R."/>
            <person name="Reily A."/>
            <person name="Remington K.A."/>
            <person name="Rieger T.T."/>
            <person name="Ritchie M.G."/>
            <person name="Robin C."/>
            <person name="Rogers Y.H."/>
            <person name="Rohde C."/>
            <person name="Rozas J."/>
            <person name="Rubenfield M.J."/>
            <person name="Ruiz A."/>
            <person name="Russo S."/>
            <person name="Salzberg S.L."/>
            <person name="Sanchez-Gracia A."/>
            <person name="Saranga D.J."/>
            <person name="Sato H."/>
            <person name="Schaeffer S.W."/>
            <person name="Schatz M.C."/>
            <person name="Schlenke T."/>
            <person name="Schwartz R."/>
            <person name="Segarra C."/>
            <person name="Singh R.S."/>
            <person name="Sirot L."/>
            <person name="Sirota M."/>
            <person name="Sisneros N.B."/>
            <person name="Smith C.D."/>
            <person name="Smith T.F."/>
            <person name="Spieth J."/>
            <person name="Stage D.E."/>
            <person name="Stark A."/>
            <person name="Stephan W."/>
            <person name="Strausberg R.L."/>
            <person name="Strempel S."/>
            <person name="Sturgill D."/>
            <person name="Sutton G."/>
            <person name="Sutton G.G."/>
            <person name="Tao W."/>
            <person name="Teichmann S."/>
            <person name="Tobari Y.N."/>
            <person name="Tomimura Y."/>
            <person name="Tsolas J.M."/>
            <person name="Valente V.L."/>
            <person name="Venter E."/>
            <person name="Venter J.C."/>
            <person name="Vicario S."/>
            <person name="Vieira F.G."/>
            <person name="Vilella A.J."/>
            <person name="Villasante A."/>
            <person name="Walenz B."/>
            <person name="Wang J."/>
            <person name="Wasserman M."/>
            <person name="Watts T."/>
            <person name="Wilson D."/>
            <person name="Wilson R.K."/>
            <person name="Wing R.A."/>
            <person name="Wolfner M.F."/>
            <person name="Wong A."/>
            <person name="Wong G.K."/>
            <person name="Wu C.I."/>
            <person name="Wu G."/>
            <person name="Yamamoto D."/>
            <person name="Yang H.P."/>
            <person name="Yang S.P."/>
            <person name="Yorke J.A."/>
            <person name="Yoshida K."/>
            <person name="Zdobnov E."/>
            <person name="Zhang P."/>
            <person name="Zhang Y."/>
            <person name="Zimin A.V."/>
            <person name="Baldwin J."/>
            <person name="Abdouelleil A."/>
            <person name="Abdulkadir J."/>
            <person name="Abebe A."/>
            <person name="Abera B."/>
            <person name="Abreu J."/>
            <person name="Acer S.C."/>
            <person name="Aftuck L."/>
            <person name="Alexander A."/>
            <person name="An P."/>
            <person name="Anderson E."/>
            <person name="Anderson S."/>
            <person name="Arachi H."/>
            <person name="Azer M."/>
            <person name="Bachantsang P."/>
            <person name="Barry A."/>
            <person name="Bayul T."/>
            <person name="Berlin A."/>
            <person name="Bessette D."/>
            <person name="Bloom T."/>
            <person name="Blye J."/>
            <person name="Boguslavskiy L."/>
            <person name="Bonnet C."/>
            <person name="Boukhgalter B."/>
            <person name="Bourzgui I."/>
            <person name="Brown A."/>
            <person name="Cahill P."/>
            <person name="Channer S."/>
            <person name="Cheshatsang Y."/>
            <person name="Chuda L."/>
            <person name="Citroen M."/>
            <person name="Collymore A."/>
            <person name="Cooke P."/>
            <person name="Costello M."/>
            <person name="D'Aco K."/>
            <person name="Daza R."/>
            <person name="De Haan G."/>
            <person name="DeGray S."/>
            <person name="DeMaso C."/>
            <person name="Dhargay N."/>
            <person name="Dooley K."/>
            <person name="Dooley E."/>
            <person name="Doricent M."/>
            <person name="Dorje P."/>
            <person name="Dorjee K."/>
            <person name="Dupes A."/>
            <person name="Elong R."/>
            <person name="Falk J."/>
            <person name="Farina A."/>
            <person name="Faro S."/>
            <person name="Ferguson D."/>
            <person name="Fisher S."/>
            <person name="Foley C.D."/>
            <person name="Franke A."/>
            <person name="Friedrich D."/>
            <person name="Gadbois L."/>
            <person name="Gearin G."/>
            <person name="Gearin C.R."/>
            <person name="Giannoukos G."/>
            <person name="Goode T."/>
            <person name="Graham J."/>
            <person name="Grandbois E."/>
            <person name="Grewal S."/>
            <person name="Gyaltsen K."/>
            <person name="Hafez N."/>
            <person name="Hagos B."/>
            <person name="Hall J."/>
            <person name="Henson C."/>
            <person name="Hollinger A."/>
            <person name="Honan T."/>
            <person name="Huard M.D."/>
            <person name="Hughes L."/>
            <person name="Hurhula B."/>
            <person name="Husby M.E."/>
            <person name="Kamat A."/>
            <person name="Kanga B."/>
            <person name="Kashin S."/>
            <person name="Khazanovich D."/>
            <person name="Kisner P."/>
            <person name="Lance K."/>
            <person name="Lara M."/>
            <person name="Lee W."/>
            <person name="Lennon N."/>
            <person name="Letendre F."/>
            <person name="LeVine R."/>
            <person name="Lipovsky A."/>
            <person name="Liu X."/>
            <person name="Liu J."/>
            <person name="Liu S."/>
            <person name="Lokyitsang T."/>
            <person name="Lokyitsang Y."/>
            <person name="Lubonja R."/>
            <person name="Lui A."/>
            <person name="MacDonald P."/>
            <person name="Magnisalis V."/>
            <person name="Maru K."/>
            <person name="Matthews C."/>
            <person name="McCusker W."/>
            <person name="McDonough S."/>
            <person name="Mehta T."/>
            <person name="Meldrim J."/>
            <person name="Meneus L."/>
            <person name="Mihai O."/>
            <person name="Mihalev A."/>
            <person name="Mihova T."/>
            <person name="Mittelman R."/>
            <person name="Mlenga V."/>
            <person name="Montmayeur A."/>
            <person name="Mulrain L."/>
            <person name="Navidi A."/>
            <person name="Naylor J."/>
            <person name="Negash T."/>
            <person name="Nguyen T."/>
            <person name="Nguyen N."/>
            <person name="Nicol R."/>
            <person name="Norbu C."/>
            <person name="Norbu N."/>
            <person name="Novod N."/>
            <person name="O'Neill B."/>
            <person name="Osman S."/>
            <person name="Markiewicz E."/>
            <person name="Oyono O.L."/>
            <person name="Patti C."/>
            <person name="Phunkhang P."/>
            <person name="Pierre F."/>
            <person name="Priest M."/>
            <person name="Raghuraman S."/>
            <person name="Rege F."/>
            <person name="Reyes R."/>
            <person name="Rise C."/>
            <person name="Rogov P."/>
            <person name="Ross K."/>
            <person name="Ryan E."/>
            <person name="Settipalli S."/>
            <person name="Shea T."/>
            <person name="Sherpa N."/>
            <person name="Shi L."/>
            <person name="Shih D."/>
            <person name="Sparrow T."/>
            <person name="Spaulding J."/>
            <person name="Stalker J."/>
            <person name="Stange-Thomann N."/>
            <person name="Stavropoulos S."/>
            <person name="Stone C."/>
            <person name="Strader C."/>
            <person name="Tesfaye S."/>
            <person name="Thomson T."/>
            <person name="Thoulutsang Y."/>
            <person name="Thoulutsang D."/>
            <person name="Topham K."/>
            <person name="Topping I."/>
            <person name="Tsamla T."/>
            <person name="Vassiliev H."/>
            <person name="Vo A."/>
            <person name="Wangchuk T."/>
            <person name="Wangdi T."/>
            <person name="Weiand M."/>
            <person name="Wilkinson J."/>
            <person name="Wilson A."/>
            <person name="Yadav S."/>
            <person name="Young G."/>
            <person name="Yu Q."/>
            <person name="Zembek L."/>
            <person name="Zhong D."/>
            <person name="Zimmer A."/>
            <person name="Zwirko Z."/>
            <person name="Jaffe D.B."/>
            <person name="Alvarez P."/>
            <person name="Brockman W."/>
            <person name="Butler J."/>
            <person name="Chin C."/>
            <person name="Gnerre S."/>
            <person name="Grabherr M."/>
            <person name="Kleber M."/>
            <person name="Mauceli E."/>
            <person name="MacCallum I."/>
        </authorList>
    </citation>
    <scope>NUCLEOTIDE SEQUENCE [LARGE SCALE GENOMIC DNA]</scope>
    <source>
        <strain evidence="2">MSH-3 / Tucson 14011-0111.49</strain>
    </source>
</reference>
<keyword evidence="2" id="KW-1185">Reference proteome</keyword>
<sequence>MELPSSIFPLISVCEENDLDKLAKIADKINENSAIDSMCVMSTQPNSGEQTQQCVDALLPLTQLVGGSISTTSDKLSVNHEH</sequence>
<protein>
    <submittedName>
        <fullName evidence="1">GL18449</fullName>
    </submittedName>
</protein>
<evidence type="ECO:0000313" key="2">
    <source>
        <dbReference type="Proteomes" id="UP000008744"/>
    </source>
</evidence>
<evidence type="ECO:0000313" key="1">
    <source>
        <dbReference type="EMBL" id="EDW26674.1"/>
    </source>
</evidence>
<proteinExistence type="predicted"/>
<gene>
    <name evidence="1" type="primary">Dper\GL18449</name>
    <name evidence="1" type="ORF">Dper_GL18449</name>
</gene>
<dbReference type="PhylomeDB" id="B4HCG0"/>